<keyword evidence="4" id="KW-1185">Reference proteome</keyword>
<dbReference type="PANTHER" id="PTHR35859">
    <property type="entry name" value="NONSELECTIVE CATION CHANNEL PROTEIN"/>
    <property type="match status" value="1"/>
</dbReference>
<feature type="transmembrane region" description="Helical" evidence="1">
    <location>
        <begin position="587"/>
        <end position="609"/>
    </location>
</feature>
<proteinExistence type="predicted"/>
<organism evidence="3 4">
    <name type="scientific">Byssochlamys spectabilis (strain No. 5 / NBRC 109023)</name>
    <name type="common">Paecilomyces variotii</name>
    <dbReference type="NCBI Taxonomy" id="1356009"/>
    <lineage>
        <taxon>Eukaryota</taxon>
        <taxon>Fungi</taxon>
        <taxon>Dikarya</taxon>
        <taxon>Ascomycota</taxon>
        <taxon>Pezizomycotina</taxon>
        <taxon>Eurotiomycetes</taxon>
        <taxon>Eurotiomycetidae</taxon>
        <taxon>Eurotiales</taxon>
        <taxon>Thermoascaceae</taxon>
        <taxon>Paecilomyces</taxon>
    </lineage>
</organism>
<dbReference type="HOGENOM" id="CLU_014699_0_0_1"/>
<accession>V5G6T1</accession>
<reference evidence="4" key="1">
    <citation type="journal article" date="2014" name="Genome Announc.">
        <title>Draft genome sequence of the formaldehyde-resistant fungus Byssochlamys spectabilis No. 5 (anamorph Paecilomyces variotii No. 5) (NBRC109023).</title>
        <authorList>
            <person name="Oka T."/>
            <person name="Ekino K."/>
            <person name="Fukuda K."/>
            <person name="Nomura Y."/>
        </authorList>
    </citation>
    <scope>NUCLEOTIDE SEQUENCE [LARGE SCALE GENOMIC DNA]</scope>
    <source>
        <strain evidence="4">No. 5 / NBRC 109023</strain>
    </source>
</reference>
<feature type="domain" description="Calcium channel YVC1-like C-terminal transmembrane" evidence="2">
    <location>
        <begin position="296"/>
        <end position="423"/>
    </location>
</feature>
<protein>
    <recommendedName>
        <fullName evidence="2">Calcium channel YVC1-like C-terminal transmembrane domain-containing protein</fullName>
    </recommendedName>
</protein>
<keyword evidence="1" id="KW-0812">Transmembrane</keyword>
<dbReference type="InterPro" id="IPR056336">
    <property type="entry name" value="YVC1_C"/>
</dbReference>
<feature type="transmembrane region" description="Helical" evidence="1">
    <location>
        <begin position="391"/>
        <end position="415"/>
    </location>
</feature>
<dbReference type="InterPro" id="IPR052971">
    <property type="entry name" value="TRP_calcium_channel"/>
</dbReference>
<evidence type="ECO:0000313" key="4">
    <source>
        <dbReference type="Proteomes" id="UP000018001"/>
    </source>
</evidence>
<dbReference type="EMBL" id="BAUL01000212">
    <property type="protein sequence ID" value="GAD97711.1"/>
    <property type="molecule type" value="Genomic_DNA"/>
</dbReference>
<dbReference type="AlphaFoldDB" id="V5G6T1"/>
<name>V5G6T1_BYSSN</name>
<feature type="transmembrane region" description="Helical" evidence="1">
    <location>
        <begin position="320"/>
        <end position="345"/>
    </location>
</feature>
<feature type="transmembrane region" description="Helical" evidence="1">
    <location>
        <begin position="695"/>
        <end position="714"/>
    </location>
</feature>
<dbReference type="eggNOG" id="ENOG502R4J4">
    <property type="taxonomic scope" value="Eukaryota"/>
</dbReference>
<dbReference type="PANTHER" id="PTHR35859:SF5">
    <property type="entry name" value="ION TRANSPORT DOMAIN-CONTAINING PROTEIN"/>
    <property type="match status" value="1"/>
</dbReference>
<evidence type="ECO:0000256" key="1">
    <source>
        <dbReference type="SAM" id="Phobius"/>
    </source>
</evidence>
<keyword evidence="1" id="KW-1133">Transmembrane helix</keyword>
<dbReference type="Proteomes" id="UP000018001">
    <property type="component" value="Unassembled WGS sequence"/>
</dbReference>
<dbReference type="OrthoDB" id="310870at2759"/>
<feature type="transmembrane region" description="Helical" evidence="1">
    <location>
        <begin position="553"/>
        <end position="575"/>
    </location>
</feature>
<dbReference type="Pfam" id="PF23317">
    <property type="entry name" value="YVC1_C"/>
    <property type="match status" value="1"/>
</dbReference>
<gene>
    <name evidence="3" type="ORF">PVAR5_6391</name>
</gene>
<comment type="caution">
    <text evidence="3">The sequence shown here is derived from an EMBL/GenBank/DDBJ whole genome shotgun (WGS) entry which is preliminary data.</text>
</comment>
<sequence>MVTGGLSASMSSSYLAGNDDPEIEVPTFDDNESLAGMVRKISNYLIQVIPLVPCTFDQMRTSSAGYPLRPLITSLSENAHNQKIICALMISKYQFSNVSEDDWGLNECRGYACEYVAWQFLTYLSHREIIDFLLRELPSPRKNSSVLAAAETGSAGFAQSTGYHSPGVIDERTPLLAGSSLDSPFINLSSRREGRSGKETKSSTNTPEDLCIFEQFSLFAGLNALEIATIAHAKKFLSQNVVQRIIDDIWNGEVIFWDTLNLHAKKEPKLFNRRNTDPYSRLRVPAYRKAFEAIFFVSFLALYYAVMVERDPNEISLLEALMYIWIAAFSYDELSGITDAGIAFYQMDSWRIWNMGIIGTGLAFVITRTVGLVKQSDSITDISFDILSLQALFLVPRICSLVSLHGYFGTLIPVLKEMTKSFLKFMPVVIVLYLGKWLRLPGGQPLNDVAAGFLTTFTMLARDRLTLRQMSWILVKVFFGSSQLGFDIAHDIMLAYGCGHVGLLDCQLPWVVVDGVLCTEPRGALCSRDFASLFTAMSIAQGTGTGDNVRSKLVFICMTNMLLISSLVSLMTMSMEGVMSHAREEYLFQYVSSLLRLVVLVLLGCSVAIGAPPVPNVISIQIIDLRVGEQQLPPPDILPAAVGECYASSCVSLCKFSCPKRSSADTGTVLSQNLIPLFFLRPLRLFLSAGTSRRVRIVLLKITHFPFVVIILAYEASRRYGSRRSSLQTSNRPYSAISTLRAPLHPAAAQAPPLMASGKERISAGYGYGPGPEARGSEPVPAGRAGLAEMINEVDRLRSQVERVAATLALQQRSQ</sequence>
<evidence type="ECO:0000313" key="3">
    <source>
        <dbReference type="EMBL" id="GAD97711.1"/>
    </source>
</evidence>
<dbReference type="InParanoid" id="V5G6T1"/>
<feature type="transmembrane region" description="Helical" evidence="1">
    <location>
        <begin position="352"/>
        <end position="371"/>
    </location>
</feature>
<keyword evidence="1" id="KW-0472">Membrane</keyword>
<feature type="transmembrane region" description="Helical" evidence="1">
    <location>
        <begin position="290"/>
        <end position="308"/>
    </location>
</feature>
<evidence type="ECO:0000259" key="2">
    <source>
        <dbReference type="Pfam" id="PF23317"/>
    </source>
</evidence>